<organism evidence="1 2">
    <name type="scientific">Cetraspora pellucida</name>
    <dbReference type="NCBI Taxonomy" id="1433469"/>
    <lineage>
        <taxon>Eukaryota</taxon>
        <taxon>Fungi</taxon>
        <taxon>Fungi incertae sedis</taxon>
        <taxon>Mucoromycota</taxon>
        <taxon>Glomeromycotina</taxon>
        <taxon>Glomeromycetes</taxon>
        <taxon>Diversisporales</taxon>
        <taxon>Gigasporaceae</taxon>
        <taxon>Cetraspora</taxon>
    </lineage>
</organism>
<dbReference type="EMBL" id="CAJVPW010017214">
    <property type="protein sequence ID" value="CAG8675451.1"/>
    <property type="molecule type" value="Genomic_DNA"/>
</dbReference>
<proteinExistence type="predicted"/>
<reference evidence="1" key="1">
    <citation type="submission" date="2021-06" db="EMBL/GenBank/DDBJ databases">
        <authorList>
            <person name="Kallberg Y."/>
            <person name="Tangrot J."/>
            <person name="Rosling A."/>
        </authorList>
    </citation>
    <scope>NUCLEOTIDE SEQUENCE</scope>
    <source>
        <strain evidence="1">28 12/20/2015</strain>
    </source>
</reference>
<comment type="caution">
    <text evidence="1">The sequence shown here is derived from an EMBL/GenBank/DDBJ whole genome shotgun (WGS) entry which is preliminary data.</text>
</comment>
<accession>A0ACA9NT41</accession>
<sequence>MRKFAKILTGDVFDRKLDNNYESVSITSLRTRFFLMMSENTNILKFAKRCARCDKQKKKCDIDITLGKFRCTNCKAIKKTKPCCLVQCIDCYEKGQSAKCENCKKINDDPPPELEVYEEDDKIYLLSNDNKYEMSPDTFEKILTIKLKKGFDFGKFIQESVANRIDSFSPQTPTAGLNLPQIEEFGFHGAFGFNGTFEEF</sequence>
<keyword evidence="2" id="KW-1185">Reference proteome</keyword>
<name>A0ACA9NT41_9GLOM</name>
<gene>
    <name evidence="1" type="ORF">SPELUC_LOCUS9881</name>
</gene>
<dbReference type="Proteomes" id="UP000789366">
    <property type="component" value="Unassembled WGS sequence"/>
</dbReference>
<evidence type="ECO:0000313" key="2">
    <source>
        <dbReference type="Proteomes" id="UP000789366"/>
    </source>
</evidence>
<evidence type="ECO:0000313" key="1">
    <source>
        <dbReference type="EMBL" id="CAG8675451.1"/>
    </source>
</evidence>
<protein>
    <submittedName>
        <fullName evidence="1">7455_t:CDS:1</fullName>
    </submittedName>
</protein>